<evidence type="ECO:0000256" key="3">
    <source>
        <dbReference type="ARBA" id="ARBA00022898"/>
    </source>
</evidence>
<accession>A0A2I8VNB9</accession>
<dbReference type="GO" id="GO:0005829">
    <property type="term" value="C:cytosol"/>
    <property type="evidence" value="ECO:0007669"/>
    <property type="project" value="TreeGrafter"/>
</dbReference>
<keyword evidence="3" id="KW-0663">Pyridoxal phosphate</keyword>
<dbReference type="GO" id="GO:0008732">
    <property type="term" value="F:L-allo-threonine aldolase activity"/>
    <property type="evidence" value="ECO:0007669"/>
    <property type="project" value="TreeGrafter"/>
</dbReference>
<keyword evidence="9" id="KW-1185">Reference proteome</keyword>
<keyword evidence="4" id="KW-0456">Lyase</keyword>
<dbReference type="PANTHER" id="PTHR48097:SF9">
    <property type="entry name" value="L-THREONINE ALDOLASE"/>
    <property type="match status" value="1"/>
</dbReference>
<evidence type="ECO:0000256" key="2">
    <source>
        <dbReference type="ARBA" id="ARBA00006966"/>
    </source>
</evidence>
<feature type="region of interest" description="Disordered" evidence="6">
    <location>
        <begin position="1"/>
        <end position="34"/>
    </location>
</feature>
<evidence type="ECO:0000256" key="5">
    <source>
        <dbReference type="PIRSR" id="PIRSR017617-1"/>
    </source>
</evidence>
<dbReference type="OrthoDB" id="198122at2157"/>
<dbReference type="RefSeq" id="WP_103427119.1">
    <property type="nucleotide sequence ID" value="NZ_CP026309.1"/>
</dbReference>
<dbReference type="InterPro" id="IPR023603">
    <property type="entry name" value="Low_specificity_L-TA-like"/>
</dbReference>
<gene>
    <name evidence="8" type="ORF">C2R22_18740</name>
</gene>
<comment type="similarity">
    <text evidence="2">Belongs to the threonine aldolase family.</text>
</comment>
<evidence type="ECO:0000259" key="7">
    <source>
        <dbReference type="Pfam" id="PF01212"/>
    </source>
</evidence>
<evidence type="ECO:0000313" key="9">
    <source>
        <dbReference type="Proteomes" id="UP000236584"/>
    </source>
</evidence>
<dbReference type="InterPro" id="IPR015421">
    <property type="entry name" value="PyrdxlP-dep_Trfase_major"/>
</dbReference>
<evidence type="ECO:0000313" key="8">
    <source>
        <dbReference type="EMBL" id="AUV83430.1"/>
    </source>
</evidence>
<dbReference type="Gene3D" id="3.40.640.10">
    <property type="entry name" value="Type I PLP-dependent aspartate aminotransferase-like (Major domain)"/>
    <property type="match status" value="1"/>
</dbReference>
<sequence>MIDLRSDTVTKPSQAMRDAARDAEVGDDVYGDDPSVNELERRAADLVGKEKALFVPSGTMGNQVAIRTHTERGQELVVDEQAHVVKWEVGGVADLSGVQARMVDCGPRAVPTAAQVEAAHVEESLHRPGTGLLCVENTHNSRGGVAVGVDEIAEACEAAHDLGVPVHLDGARVFNASVALGVAPEELTGPADTVNFCLSKGLGAPVGSILAGPEGFVERARRVRKLFGGGMRQAGIVAAPGLLALENVDRLAEDHANARTLAAGLDDIAGLSTREPDTNIVMLSVEADVHADDLVAACEEHGVAFGARDASSARLCTHLDVSRAEVREAVDRVAAAVGSLRA</sequence>
<dbReference type="InterPro" id="IPR015424">
    <property type="entry name" value="PyrdxlP-dep_Trfase"/>
</dbReference>
<proteinExistence type="inferred from homology"/>
<evidence type="ECO:0000256" key="6">
    <source>
        <dbReference type="SAM" id="MobiDB-lite"/>
    </source>
</evidence>
<protein>
    <submittedName>
        <fullName evidence="8">Low specificity L-threonine aldolase</fullName>
    </submittedName>
</protein>
<dbReference type="NCBIfam" id="NF041359">
    <property type="entry name" value="GntG_guanitoxin"/>
    <property type="match status" value="1"/>
</dbReference>
<dbReference type="GeneID" id="35594174"/>
<reference evidence="8 9" key="1">
    <citation type="submission" date="2018-01" db="EMBL/GenBank/DDBJ databases">
        <title>Complete genome sequence of Salinigranum rubrum GX10T, an extremely halophilic archaeon isolated from a marine solar saltern.</title>
        <authorList>
            <person name="Han S."/>
        </authorList>
    </citation>
    <scope>NUCLEOTIDE SEQUENCE [LARGE SCALE GENOMIC DNA]</scope>
    <source>
        <strain evidence="8 9">GX10</strain>
    </source>
</reference>
<dbReference type="InterPro" id="IPR001597">
    <property type="entry name" value="ArAA_b-elim_lyase/Thr_aldolase"/>
</dbReference>
<evidence type="ECO:0000256" key="4">
    <source>
        <dbReference type="ARBA" id="ARBA00023239"/>
    </source>
</evidence>
<dbReference type="KEGG" id="srub:C2R22_18740"/>
<dbReference type="PANTHER" id="PTHR48097">
    <property type="entry name" value="L-THREONINE ALDOLASE-RELATED"/>
    <property type="match status" value="1"/>
</dbReference>
<feature type="domain" description="Aromatic amino acid beta-eliminating lyase/threonine aldolase" evidence="7">
    <location>
        <begin position="3"/>
        <end position="287"/>
    </location>
</feature>
<dbReference type="FunFam" id="3.40.640.10:FF:000030">
    <property type="entry name" value="Low-specificity L-threonine aldolase"/>
    <property type="match status" value="1"/>
</dbReference>
<dbReference type="SUPFAM" id="SSF53383">
    <property type="entry name" value="PLP-dependent transferases"/>
    <property type="match status" value="1"/>
</dbReference>
<name>A0A2I8VNB9_9EURY</name>
<dbReference type="InterPro" id="IPR015422">
    <property type="entry name" value="PyrdxlP-dep_Trfase_small"/>
</dbReference>
<dbReference type="EMBL" id="CP026309">
    <property type="protein sequence ID" value="AUV83430.1"/>
    <property type="molecule type" value="Genomic_DNA"/>
</dbReference>
<dbReference type="Pfam" id="PF01212">
    <property type="entry name" value="Beta_elim_lyase"/>
    <property type="match status" value="1"/>
</dbReference>
<dbReference type="PIRSF" id="PIRSF017617">
    <property type="entry name" value="Thr_aldolase"/>
    <property type="match status" value="1"/>
</dbReference>
<evidence type="ECO:0000256" key="1">
    <source>
        <dbReference type="ARBA" id="ARBA00001933"/>
    </source>
</evidence>
<comment type="cofactor">
    <cofactor evidence="1">
        <name>pyridoxal 5'-phosphate</name>
        <dbReference type="ChEBI" id="CHEBI:597326"/>
    </cofactor>
</comment>
<dbReference type="Proteomes" id="UP000236584">
    <property type="component" value="Chromosome"/>
</dbReference>
<feature type="modified residue" description="N6-(pyridoxal phosphate)lysine" evidence="5">
    <location>
        <position position="200"/>
    </location>
</feature>
<organism evidence="8 9">
    <name type="scientific">Salinigranum rubrum</name>
    <dbReference type="NCBI Taxonomy" id="755307"/>
    <lineage>
        <taxon>Archaea</taxon>
        <taxon>Methanobacteriati</taxon>
        <taxon>Methanobacteriota</taxon>
        <taxon>Stenosarchaea group</taxon>
        <taxon>Halobacteria</taxon>
        <taxon>Halobacteriales</taxon>
        <taxon>Haloferacaceae</taxon>
        <taxon>Salinigranum</taxon>
    </lineage>
</organism>
<dbReference type="AlphaFoldDB" id="A0A2I8VNB9"/>
<dbReference type="Gene3D" id="3.90.1150.10">
    <property type="entry name" value="Aspartate Aminotransferase, domain 1"/>
    <property type="match status" value="1"/>
</dbReference>
<dbReference type="GO" id="GO:0006545">
    <property type="term" value="P:glycine biosynthetic process"/>
    <property type="evidence" value="ECO:0007669"/>
    <property type="project" value="TreeGrafter"/>
</dbReference>
<dbReference type="GO" id="GO:0006567">
    <property type="term" value="P:L-threonine catabolic process"/>
    <property type="evidence" value="ECO:0007669"/>
    <property type="project" value="TreeGrafter"/>
</dbReference>